<protein>
    <submittedName>
        <fullName evidence="3">Uncharacterized protein</fullName>
    </submittedName>
</protein>
<gene>
    <name evidence="3" type="ORF">TWF730_001980</name>
</gene>
<accession>A0AAV9UCL8</accession>
<evidence type="ECO:0000256" key="2">
    <source>
        <dbReference type="SAM" id="SignalP"/>
    </source>
</evidence>
<dbReference type="AlphaFoldDB" id="A0AAV9UCL8"/>
<keyword evidence="2" id="KW-0732">Signal</keyword>
<dbReference type="InterPro" id="IPR052820">
    <property type="entry name" value="PhiA_domain"/>
</dbReference>
<name>A0AAV9UCL8_9PEZI</name>
<reference evidence="3 4" key="1">
    <citation type="submission" date="2019-10" db="EMBL/GenBank/DDBJ databases">
        <authorList>
            <person name="Palmer J.M."/>
        </authorList>
    </citation>
    <scope>NUCLEOTIDE SEQUENCE [LARGE SCALE GENOMIC DNA]</scope>
    <source>
        <strain evidence="3 4">TWF730</strain>
    </source>
</reference>
<dbReference type="EMBL" id="JAVHNS010000011">
    <property type="protein sequence ID" value="KAK6340213.1"/>
    <property type="molecule type" value="Genomic_DNA"/>
</dbReference>
<keyword evidence="4" id="KW-1185">Reference proteome</keyword>
<sequence length="201" mass="21607">MHIVGAATLLSLVTAVSCAPSRWATGTGFWPSFKIGGFDQAVVTYYGYFYLGKDTSTVGCDPKVEGTPKCDTMGSTHWKFWHAGGGTGILDVQIPGGQQLYVDQTGALRYTPPGKPAVPEGVVSNGFRIKYGDDKKLYFSHTKGSFLACPDGPKDVYKIYVSGLIDKKVEKEKKCVAVPGSGRPTGSNGASWYSYLTEPKN</sequence>
<dbReference type="Proteomes" id="UP001373714">
    <property type="component" value="Unassembled WGS sequence"/>
</dbReference>
<dbReference type="PANTHER" id="PTHR42047">
    <property type="entry name" value="PROTEIN, PUTATIVE (AFU_ORTHOLOGUE AFUA_6G03560)-RELATED"/>
    <property type="match status" value="1"/>
</dbReference>
<feature type="signal peptide" evidence="2">
    <location>
        <begin position="1"/>
        <end position="18"/>
    </location>
</feature>
<organism evidence="3 4">
    <name type="scientific">Orbilia blumenaviensis</name>
    <dbReference type="NCBI Taxonomy" id="1796055"/>
    <lineage>
        <taxon>Eukaryota</taxon>
        <taxon>Fungi</taxon>
        <taxon>Dikarya</taxon>
        <taxon>Ascomycota</taxon>
        <taxon>Pezizomycotina</taxon>
        <taxon>Orbiliomycetes</taxon>
        <taxon>Orbiliales</taxon>
        <taxon>Orbiliaceae</taxon>
        <taxon>Orbilia</taxon>
    </lineage>
</organism>
<feature type="region of interest" description="Disordered" evidence="1">
    <location>
        <begin position="179"/>
        <end position="201"/>
    </location>
</feature>
<evidence type="ECO:0000313" key="3">
    <source>
        <dbReference type="EMBL" id="KAK6340213.1"/>
    </source>
</evidence>
<evidence type="ECO:0000256" key="1">
    <source>
        <dbReference type="SAM" id="MobiDB-lite"/>
    </source>
</evidence>
<comment type="caution">
    <text evidence="3">The sequence shown here is derived from an EMBL/GenBank/DDBJ whole genome shotgun (WGS) entry which is preliminary data.</text>
</comment>
<feature type="chain" id="PRO_5043844126" evidence="2">
    <location>
        <begin position="19"/>
        <end position="201"/>
    </location>
</feature>
<evidence type="ECO:0000313" key="4">
    <source>
        <dbReference type="Proteomes" id="UP001373714"/>
    </source>
</evidence>
<proteinExistence type="predicted"/>
<dbReference type="PANTHER" id="PTHR42047:SF1">
    <property type="entry name" value="PROTEIN, PUTATIVE (AFU_ORTHOLOGUE AFUA_6G03560)-RELATED"/>
    <property type="match status" value="1"/>
</dbReference>